<evidence type="ECO:0000259" key="2">
    <source>
        <dbReference type="Pfam" id="PF25984"/>
    </source>
</evidence>
<feature type="domain" description="YknX-like beta-barrel" evidence="4">
    <location>
        <begin position="249"/>
        <end position="322"/>
    </location>
</feature>
<organism evidence="5 6">
    <name type="scientific">Vagococcus allomyrinae</name>
    <dbReference type="NCBI Taxonomy" id="2794353"/>
    <lineage>
        <taxon>Bacteria</taxon>
        <taxon>Bacillati</taxon>
        <taxon>Bacillota</taxon>
        <taxon>Bacilli</taxon>
        <taxon>Lactobacillales</taxon>
        <taxon>Enterococcaceae</taxon>
        <taxon>Vagococcus</taxon>
    </lineage>
</organism>
<gene>
    <name evidence="5" type="ORF">I6N95_12495</name>
</gene>
<proteinExistence type="predicted"/>
<dbReference type="Pfam" id="PF25989">
    <property type="entry name" value="YknX_C"/>
    <property type="match status" value="1"/>
</dbReference>
<protein>
    <submittedName>
        <fullName evidence="5">Efflux RND transporter periplasmic adaptor subunit</fullName>
    </submittedName>
</protein>
<feature type="coiled-coil region" evidence="1">
    <location>
        <begin position="123"/>
        <end position="199"/>
    </location>
</feature>
<reference evidence="5" key="1">
    <citation type="submission" date="2020-12" db="EMBL/GenBank/DDBJ databases">
        <title>Vagococcus allomyrinae sp. nov. and Enterococcus lavae sp. nov., isolated from the larvae of Allomyrina dichotoma.</title>
        <authorList>
            <person name="Lee S.D."/>
        </authorList>
    </citation>
    <scope>NUCLEOTIDE SEQUENCE</scope>
    <source>
        <strain evidence="5">BWB3-3</strain>
    </source>
</reference>
<keyword evidence="6" id="KW-1185">Reference proteome</keyword>
<sequence>MAKQKKKLTKKQKIRLSIVGGVIALIAIAVAAIIGSQGTEESADRYSIYKLKESEPLLFKGTVDAENVESIYYDQSLGKISSIAVTDGKEVKKDDVLLSYQNDVVQTDVSQQERLLNKSSLAVSTAQENLNSAIAKKNELTAKVNQAASDYNKRDEATAEGAAQAQEDKATYEQNKQALEAQEDVIRQANQALEAANLDLNDSAGALDDAKGKVTVTVKAPTDGIAYVDEKGKTDMTTPVVKIVSPKVVINGVVSEYDYQKISVNQDVEIRPVSSNDVVKGNITYVDKLPLTKTAGDTSSMINFEFKVVPEKELQYGYNVQIALNQKELRIPEKAVIKEGEVEKVFVYRKGKAIKQVVKTVNQDGFIVVQEGLAVGDTVINDPTDTLKDGEEVAVKQ</sequence>
<dbReference type="Pfam" id="PF25990">
    <property type="entry name" value="Beta-barrel_YknX"/>
    <property type="match status" value="1"/>
</dbReference>
<dbReference type="Gene3D" id="2.40.420.20">
    <property type="match status" value="1"/>
</dbReference>
<dbReference type="InterPro" id="IPR058637">
    <property type="entry name" value="YknX-like_C"/>
</dbReference>
<keyword evidence="1" id="KW-0175">Coiled coil</keyword>
<dbReference type="GO" id="GO:0015562">
    <property type="term" value="F:efflux transmembrane transporter activity"/>
    <property type="evidence" value="ECO:0007669"/>
    <property type="project" value="TreeGrafter"/>
</dbReference>
<dbReference type="Proteomes" id="UP000674938">
    <property type="component" value="Unassembled WGS sequence"/>
</dbReference>
<evidence type="ECO:0000259" key="3">
    <source>
        <dbReference type="Pfam" id="PF25989"/>
    </source>
</evidence>
<evidence type="ECO:0000256" key="1">
    <source>
        <dbReference type="SAM" id="Coils"/>
    </source>
</evidence>
<accession>A0A940PBQ5</accession>
<dbReference type="AlphaFoldDB" id="A0A940PBQ5"/>
<dbReference type="InterPro" id="IPR058636">
    <property type="entry name" value="Beta-barrel_YknX"/>
</dbReference>
<evidence type="ECO:0000313" key="6">
    <source>
        <dbReference type="Proteomes" id="UP000674938"/>
    </source>
</evidence>
<feature type="domain" description="YknX-like C-terminal permuted SH3-like" evidence="3">
    <location>
        <begin position="329"/>
        <end position="395"/>
    </location>
</feature>
<dbReference type="PANTHER" id="PTHR30469">
    <property type="entry name" value="MULTIDRUG RESISTANCE PROTEIN MDTA"/>
    <property type="match status" value="1"/>
</dbReference>
<evidence type="ECO:0000313" key="5">
    <source>
        <dbReference type="EMBL" id="MBP1041830.1"/>
    </source>
</evidence>
<dbReference type="RefSeq" id="WP_209528411.1">
    <property type="nucleotide sequence ID" value="NZ_JAEEGA010000007.1"/>
</dbReference>
<dbReference type="PANTHER" id="PTHR30469:SF15">
    <property type="entry name" value="HLYD FAMILY OF SECRETION PROTEINS"/>
    <property type="match status" value="1"/>
</dbReference>
<dbReference type="Pfam" id="PF25984">
    <property type="entry name" value="BSH_YknX"/>
    <property type="match status" value="1"/>
</dbReference>
<dbReference type="GO" id="GO:1990281">
    <property type="term" value="C:efflux pump complex"/>
    <property type="evidence" value="ECO:0007669"/>
    <property type="project" value="TreeGrafter"/>
</dbReference>
<dbReference type="EMBL" id="JAEEGA010000007">
    <property type="protein sequence ID" value="MBP1041830.1"/>
    <property type="molecule type" value="Genomic_DNA"/>
</dbReference>
<evidence type="ECO:0000259" key="4">
    <source>
        <dbReference type="Pfam" id="PF25990"/>
    </source>
</evidence>
<comment type="caution">
    <text evidence="5">The sequence shown here is derived from an EMBL/GenBank/DDBJ whole genome shotgun (WGS) entry which is preliminary data.</text>
</comment>
<feature type="domain" description="YknX-like barrel-sandwich hybrid" evidence="2">
    <location>
        <begin position="69"/>
        <end position="244"/>
    </location>
</feature>
<name>A0A940PBQ5_9ENTE</name>
<dbReference type="InterPro" id="IPR058639">
    <property type="entry name" value="BSH_YknX-like"/>
</dbReference>